<dbReference type="Pfam" id="PF01740">
    <property type="entry name" value="STAS"/>
    <property type="match status" value="1"/>
</dbReference>
<dbReference type="PROSITE" id="PS50801">
    <property type="entry name" value="STAS"/>
    <property type="match status" value="1"/>
</dbReference>
<organism evidence="4 5">
    <name type="scientific">Actinokineospora auranticolor</name>
    <dbReference type="NCBI Taxonomy" id="155976"/>
    <lineage>
        <taxon>Bacteria</taxon>
        <taxon>Bacillati</taxon>
        <taxon>Actinomycetota</taxon>
        <taxon>Actinomycetes</taxon>
        <taxon>Pseudonocardiales</taxon>
        <taxon>Pseudonocardiaceae</taxon>
        <taxon>Actinokineospora</taxon>
    </lineage>
</organism>
<dbReference type="SUPFAM" id="SSF52091">
    <property type="entry name" value="SpoIIaa-like"/>
    <property type="match status" value="1"/>
</dbReference>
<dbReference type="RefSeq" id="WP_181043236.1">
    <property type="nucleotide sequence ID" value="NZ_CP154825.1"/>
</dbReference>
<dbReference type="GO" id="GO:0043856">
    <property type="term" value="F:anti-sigma factor antagonist activity"/>
    <property type="evidence" value="ECO:0007669"/>
    <property type="project" value="InterPro"/>
</dbReference>
<sequence length="139" mass="15105">MAPRIPNQLIPAPRRAAPARYPVATRVDLVGRWAAVAAVRGEIDLVTAPRVRAALLGALAPPDLLLLVVDLSDVDFLAAAGLGVLVDVRDRARARAVDLRLVADRRSVLRPLDVTGLRQSFRVHADRRALLAPHLFAHR</sequence>
<dbReference type="Proteomes" id="UP000239203">
    <property type="component" value="Unassembled WGS sequence"/>
</dbReference>
<dbReference type="AlphaFoldDB" id="A0A2S6H068"/>
<dbReference type="EMBL" id="PTIX01000001">
    <property type="protein sequence ID" value="PPK70875.1"/>
    <property type="molecule type" value="Genomic_DNA"/>
</dbReference>
<comment type="similarity">
    <text evidence="1 2">Belongs to the anti-sigma-factor antagonist family.</text>
</comment>
<gene>
    <name evidence="4" type="ORF">CLV40_10161</name>
</gene>
<evidence type="ECO:0000256" key="1">
    <source>
        <dbReference type="ARBA" id="ARBA00009013"/>
    </source>
</evidence>
<feature type="domain" description="STAS" evidence="3">
    <location>
        <begin position="36"/>
        <end position="117"/>
    </location>
</feature>
<dbReference type="InterPro" id="IPR036513">
    <property type="entry name" value="STAS_dom_sf"/>
</dbReference>
<dbReference type="NCBIfam" id="TIGR00377">
    <property type="entry name" value="ant_ant_sig"/>
    <property type="match status" value="1"/>
</dbReference>
<dbReference type="CDD" id="cd07043">
    <property type="entry name" value="STAS_anti-anti-sigma_factors"/>
    <property type="match status" value="1"/>
</dbReference>
<dbReference type="PANTHER" id="PTHR33495:SF2">
    <property type="entry name" value="ANTI-SIGMA FACTOR ANTAGONIST TM_1081-RELATED"/>
    <property type="match status" value="1"/>
</dbReference>
<protein>
    <recommendedName>
        <fullName evidence="2">Anti-sigma factor antagonist</fullName>
    </recommendedName>
</protein>
<dbReference type="Gene3D" id="3.30.750.24">
    <property type="entry name" value="STAS domain"/>
    <property type="match status" value="1"/>
</dbReference>
<evidence type="ECO:0000313" key="4">
    <source>
        <dbReference type="EMBL" id="PPK70875.1"/>
    </source>
</evidence>
<accession>A0A2S6H068</accession>
<reference evidence="4 5" key="1">
    <citation type="submission" date="2018-02" db="EMBL/GenBank/DDBJ databases">
        <title>Genomic Encyclopedia of Archaeal and Bacterial Type Strains, Phase II (KMG-II): from individual species to whole genera.</title>
        <authorList>
            <person name="Goeker M."/>
        </authorList>
    </citation>
    <scope>NUCLEOTIDE SEQUENCE [LARGE SCALE GENOMIC DNA]</scope>
    <source>
        <strain evidence="4 5">YU 961-1</strain>
    </source>
</reference>
<proteinExistence type="inferred from homology"/>
<evidence type="ECO:0000256" key="2">
    <source>
        <dbReference type="RuleBase" id="RU003749"/>
    </source>
</evidence>
<dbReference type="InterPro" id="IPR003658">
    <property type="entry name" value="Anti-sigma_ant"/>
</dbReference>
<keyword evidence="5" id="KW-1185">Reference proteome</keyword>
<evidence type="ECO:0000313" key="5">
    <source>
        <dbReference type="Proteomes" id="UP000239203"/>
    </source>
</evidence>
<comment type="caution">
    <text evidence="4">The sequence shown here is derived from an EMBL/GenBank/DDBJ whole genome shotgun (WGS) entry which is preliminary data.</text>
</comment>
<dbReference type="InterPro" id="IPR002645">
    <property type="entry name" value="STAS_dom"/>
</dbReference>
<evidence type="ECO:0000259" key="3">
    <source>
        <dbReference type="PROSITE" id="PS50801"/>
    </source>
</evidence>
<name>A0A2S6H068_9PSEU</name>
<dbReference type="PANTHER" id="PTHR33495">
    <property type="entry name" value="ANTI-SIGMA FACTOR ANTAGONIST TM_1081-RELATED-RELATED"/>
    <property type="match status" value="1"/>
</dbReference>